<dbReference type="RefSeq" id="XP_028253710.1">
    <property type="nucleotide sequence ID" value="XM_028397909.1"/>
</dbReference>
<dbReference type="PROSITE" id="PS50175">
    <property type="entry name" value="ASP_PROT_RETROV"/>
    <property type="match status" value="1"/>
</dbReference>
<evidence type="ECO:0000313" key="13">
    <source>
        <dbReference type="Proteomes" id="UP000515145"/>
    </source>
</evidence>
<feature type="domain" description="Reverse transcriptase" evidence="11">
    <location>
        <begin position="933"/>
        <end position="1111"/>
    </location>
</feature>
<dbReference type="GO" id="GO:0004190">
    <property type="term" value="F:aspartic-type endopeptidase activity"/>
    <property type="evidence" value="ECO:0007669"/>
    <property type="project" value="InterPro"/>
</dbReference>
<dbReference type="Pfam" id="PF17917">
    <property type="entry name" value="RT_RNaseH"/>
    <property type="match status" value="1"/>
</dbReference>
<feature type="region of interest" description="Disordered" evidence="8">
    <location>
        <begin position="1"/>
        <end position="69"/>
    </location>
</feature>
<dbReference type="InterPro" id="IPR036397">
    <property type="entry name" value="RNaseH_sf"/>
</dbReference>
<dbReference type="FunFam" id="3.30.70.270:FF:000020">
    <property type="entry name" value="Transposon Tf2-6 polyprotein-like Protein"/>
    <property type="match status" value="1"/>
</dbReference>
<dbReference type="InterPro" id="IPR043128">
    <property type="entry name" value="Rev_trsase/Diguanyl_cyclase"/>
</dbReference>
<keyword evidence="4" id="KW-0540">Nuclease</keyword>
<protein>
    <submittedName>
        <fullName evidence="14">Uncharacterized protein LOC114429061</fullName>
    </submittedName>
</protein>
<dbReference type="PANTHER" id="PTHR37984">
    <property type="entry name" value="PROTEIN CBG26694"/>
    <property type="match status" value="1"/>
</dbReference>
<dbReference type="Gene3D" id="3.10.10.10">
    <property type="entry name" value="HIV Type 1 Reverse Transcriptase, subunit A, domain 1"/>
    <property type="match status" value="1"/>
</dbReference>
<dbReference type="GO" id="GO:0003964">
    <property type="term" value="F:RNA-directed DNA polymerase activity"/>
    <property type="evidence" value="ECO:0007669"/>
    <property type="project" value="UniProtKB-KW"/>
</dbReference>
<dbReference type="OrthoDB" id="6761011at2759"/>
<dbReference type="PANTHER" id="PTHR37984:SF5">
    <property type="entry name" value="PROTEIN NYNRIN-LIKE"/>
    <property type="match status" value="1"/>
</dbReference>
<dbReference type="CDD" id="cd07936">
    <property type="entry name" value="SCAN"/>
    <property type="match status" value="1"/>
</dbReference>
<evidence type="ECO:0000256" key="1">
    <source>
        <dbReference type="ARBA" id="ARBA00010879"/>
    </source>
</evidence>
<keyword evidence="2" id="KW-0808">Transferase</keyword>
<dbReference type="GO" id="GO:0015074">
    <property type="term" value="P:DNA integration"/>
    <property type="evidence" value="ECO:0007669"/>
    <property type="project" value="InterPro"/>
</dbReference>
<dbReference type="SMART" id="SM00431">
    <property type="entry name" value="SCAN"/>
    <property type="match status" value="1"/>
</dbReference>
<proteinExistence type="inferred from homology"/>
<dbReference type="InterPro" id="IPR043502">
    <property type="entry name" value="DNA/RNA_pol_sf"/>
</dbReference>
<dbReference type="Pfam" id="PF00078">
    <property type="entry name" value="RVT_1"/>
    <property type="match status" value="1"/>
</dbReference>
<dbReference type="PROSITE" id="PS50804">
    <property type="entry name" value="SCAN_BOX"/>
    <property type="match status" value="1"/>
</dbReference>
<feature type="domain" description="Peptidase A2" evidence="9">
    <location>
        <begin position="403"/>
        <end position="477"/>
    </location>
</feature>
<dbReference type="GeneID" id="114429061"/>
<dbReference type="PROSITE" id="PS50994">
    <property type="entry name" value="INTEGRASE"/>
    <property type="match status" value="1"/>
</dbReference>
<dbReference type="Proteomes" id="UP000515145">
    <property type="component" value="Chromosome 24"/>
</dbReference>
<dbReference type="SUPFAM" id="SSF56672">
    <property type="entry name" value="DNA/RNA polymerases"/>
    <property type="match status" value="1"/>
</dbReference>
<dbReference type="InterPro" id="IPR003309">
    <property type="entry name" value="SCAN_dom"/>
</dbReference>
<evidence type="ECO:0000259" key="10">
    <source>
        <dbReference type="PROSITE" id="PS50804"/>
    </source>
</evidence>
<dbReference type="PROSITE" id="PS50878">
    <property type="entry name" value="RT_POL"/>
    <property type="match status" value="1"/>
</dbReference>
<gene>
    <name evidence="14" type="primary">LOC114429061</name>
</gene>
<feature type="domain" description="Integrase catalytic" evidence="12">
    <location>
        <begin position="605"/>
        <end position="778"/>
    </location>
</feature>
<dbReference type="InterPro" id="IPR001995">
    <property type="entry name" value="Peptidase_A2_cat"/>
</dbReference>
<sequence>MTRGGKKNDQQEEQSEGKGAPTEQGAMASATQGEKLDELAGMVKSLVRSQAARDQQMEKDFSRQEQRWKSMQQQFHQMQMELREMKEDYTREGMVDEDGETEEPGEGPSQMNIRPERETTARREPKLLPLSPEDDIEHFLTTFERMAQVCRWPRDEWAVRLVPLLTGKARSAYVLMDMADSEDYERVKAAILAKYEITAETYRRRFRSLEILQGETPRELYVRLKDLFSKWVKPEKSTVKELSEKMILEQFLRMMHPELEVWIREHDPHTAEKAAELAEVFTAARRGTRHTTFGRDNSFAQKSKSNGGDRGYGQTQARVFSGGRQFTSSSNNKPMAAKSTPFKASKQELRCYLCNGVGHTQYVCPLTNQTKPSLFCSVPRPATLPAVKKIAHTTPVLVNGQQEMALLDSGGFQTMVLSTLVPRNKWSDEKTKIGCVHGDEHLYPTADVYLTAGGQTFLLPVALAPKLPYAVILGNDVPILLDLLQQIDNDKPIQLRLGTSEKLGSLEYEGMGSACAAGPVMLHTNTATANPCVMVTTRAQASEDLFRELPFCGEEIETRKLRVPKSKAQRRREKWSGTYEKGIEDISKPSQPLDVDLPADVGTLQKQDPTLQPWFQKVTEVEGVKQGNPGCLEDATYSVKGGILYQCKGNVEALVLPQQFRQRTVKARNVANCLVQLFSRVGIPKEVLTDCGTNFTSKLLQQVYQLLGVKGIKTTPYHPQTDGLVERYNQTLKNMLRKFVSSTGGDWDQWLPYLLFAYREVPQASTGFSPFELLYGRQVRGPLDLLRDYWESPASTRENVVSYVVKMRERLEGMSALAQETMKVAQQNQKKWYDQKARERGFEPGQKDEEVDEKFFPVSRGEASPLDLSHLSVSQQEDVRPLLDRELFKETPGFTNLVQHTIRLKQEAPARQKSYRIPERLVTVLQEETKLMLELGIIEASSSEWCSPVVLVPKKDGSLRFCIDFRYLNSVSQVDPYPMPRIDDLVERVGRAKYITTLDLSKGYWQVALAPEAQRLTAFKTPFGMYQFKVMPFGLQGAPATFQRLMNLVLRDVSEFSAAYLDDVVIFSQSWEEHMSHLHQVLQCIRVAGLTINPQKCAIAKKEVEYLGYVIGFGRIKPQVGKVEAIQNFPAPTTKKKVKSFLGLVGWYRKFIPHFAEHSVVFTNLTRASAPNKVQWNEECERAFQDLKGCICTDSVLQCPDFDKPFTLQTDASGVGLGGVLLQECDGEMKPVVFLSRKLLDRETRYSTVEKECLAMKWAIDALRYYLLGRHFYLETDHRALQWLHRMKDANMRIAGWYLALQPYNFTVRYRAGNTNTVADCLSRIHEM</sequence>
<evidence type="ECO:0000256" key="7">
    <source>
        <dbReference type="ARBA" id="ARBA00022918"/>
    </source>
</evidence>
<dbReference type="CDD" id="cd01647">
    <property type="entry name" value="RT_LTR"/>
    <property type="match status" value="1"/>
</dbReference>
<keyword evidence="3" id="KW-0548">Nucleotidyltransferase</keyword>
<dbReference type="GO" id="GO:0003676">
    <property type="term" value="F:nucleic acid binding"/>
    <property type="evidence" value="ECO:0007669"/>
    <property type="project" value="InterPro"/>
</dbReference>
<feature type="compositionally biased region" description="Basic and acidic residues" evidence="8">
    <location>
        <begin position="55"/>
        <end position="68"/>
    </location>
</feature>
<dbReference type="SUPFAM" id="SSF47353">
    <property type="entry name" value="Retrovirus capsid dimerization domain-like"/>
    <property type="match status" value="1"/>
</dbReference>
<dbReference type="InterPro" id="IPR021109">
    <property type="entry name" value="Peptidase_aspartic_dom_sf"/>
</dbReference>
<evidence type="ECO:0000259" key="11">
    <source>
        <dbReference type="PROSITE" id="PS50878"/>
    </source>
</evidence>
<dbReference type="InterPro" id="IPR001584">
    <property type="entry name" value="Integrase_cat-core"/>
</dbReference>
<dbReference type="CDD" id="cd09274">
    <property type="entry name" value="RNase_HI_RT_Ty3"/>
    <property type="match status" value="1"/>
</dbReference>
<feature type="region of interest" description="Disordered" evidence="8">
    <location>
        <begin position="90"/>
        <end position="121"/>
    </location>
</feature>
<dbReference type="Pfam" id="PF02023">
    <property type="entry name" value="SCAN"/>
    <property type="match status" value="1"/>
</dbReference>
<name>A0A6P7HDW1_9TELE</name>
<feature type="region of interest" description="Disordered" evidence="8">
    <location>
        <begin position="292"/>
        <end position="315"/>
    </location>
</feature>
<dbReference type="Gene3D" id="3.30.420.10">
    <property type="entry name" value="Ribonuclease H-like superfamily/Ribonuclease H"/>
    <property type="match status" value="1"/>
</dbReference>
<comment type="similarity">
    <text evidence="1">Belongs to the beta type-B retroviral polymerase family. HERV class-II K(HML-2) pol subfamily.</text>
</comment>
<dbReference type="FunFam" id="3.30.420.10:FF:000032">
    <property type="entry name" value="Retrovirus-related Pol polyprotein from transposon 297-like Protein"/>
    <property type="match status" value="1"/>
</dbReference>
<keyword evidence="5" id="KW-0255">Endonuclease</keyword>
<evidence type="ECO:0000256" key="3">
    <source>
        <dbReference type="ARBA" id="ARBA00022695"/>
    </source>
</evidence>
<dbReference type="InterPro" id="IPR050951">
    <property type="entry name" value="Retrovirus_Pol_polyprotein"/>
</dbReference>
<evidence type="ECO:0000256" key="5">
    <source>
        <dbReference type="ARBA" id="ARBA00022759"/>
    </source>
</evidence>
<feature type="compositionally biased region" description="Basic and acidic residues" evidence="8">
    <location>
        <begin position="1"/>
        <end position="10"/>
    </location>
</feature>
<evidence type="ECO:0000259" key="12">
    <source>
        <dbReference type="PROSITE" id="PS50994"/>
    </source>
</evidence>
<accession>A0A6P7HDW1</accession>
<dbReference type="InParanoid" id="A0A6P7HDW1"/>
<feature type="compositionally biased region" description="Polar residues" evidence="8">
    <location>
        <begin position="292"/>
        <end position="306"/>
    </location>
</feature>
<dbReference type="GO" id="GO:0004519">
    <property type="term" value="F:endonuclease activity"/>
    <property type="evidence" value="ECO:0007669"/>
    <property type="project" value="UniProtKB-KW"/>
</dbReference>
<feature type="domain" description="SCAN box" evidence="10">
    <location>
        <begin position="203"/>
        <end position="279"/>
    </location>
</feature>
<reference evidence="14" key="1">
    <citation type="submission" date="2025-08" db="UniProtKB">
        <authorList>
            <consortium name="RefSeq"/>
        </authorList>
    </citation>
    <scope>IDENTIFICATION</scope>
</reference>
<dbReference type="FunFam" id="3.10.20.370:FF:000001">
    <property type="entry name" value="Retrovirus-related Pol polyprotein from transposon 17.6-like protein"/>
    <property type="match status" value="1"/>
</dbReference>
<dbReference type="GO" id="GO:0006508">
    <property type="term" value="P:proteolysis"/>
    <property type="evidence" value="ECO:0007669"/>
    <property type="project" value="InterPro"/>
</dbReference>
<keyword evidence="13" id="KW-1185">Reference proteome</keyword>
<dbReference type="InterPro" id="IPR041373">
    <property type="entry name" value="RT_RNaseH"/>
</dbReference>
<organism evidence="13 14">
    <name type="scientific">Parambassis ranga</name>
    <name type="common">Indian glassy fish</name>
    <dbReference type="NCBI Taxonomy" id="210632"/>
    <lineage>
        <taxon>Eukaryota</taxon>
        <taxon>Metazoa</taxon>
        <taxon>Chordata</taxon>
        <taxon>Craniata</taxon>
        <taxon>Vertebrata</taxon>
        <taxon>Euteleostomi</taxon>
        <taxon>Actinopterygii</taxon>
        <taxon>Neopterygii</taxon>
        <taxon>Teleostei</taxon>
        <taxon>Neoteleostei</taxon>
        <taxon>Acanthomorphata</taxon>
        <taxon>Ovalentaria</taxon>
        <taxon>Ambassidae</taxon>
        <taxon>Parambassis</taxon>
    </lineage>
</organism>
<evidence type="ECO:0000256" key="8">
    <source>
        <dbReference type="SAM" id="MobiDB-lite"/>
    </source>
</evidence>
<dbReference type="Gene3D" id="3.30.70.270">
    <property type="match status" value="2"/>
</dbReference>
<evidence type="ECO:0000256" key="2">
    <source>
        <dbReference type="ARBA" id="ARBA00022679"/>
    </source>
</evidence>
<evidence type="ECO:0000256" key="6">
    <source>
        <dbReference type="ARBA" id="ARBA00022801"/>
    </source>
</evidence>
<keyword evidence="6" id="KW-0378">Hydrolase</keyword>
<dbReference type="Gene3D" id="1.10.4020.10">
    <property type="entry name" value="DNA breaking-rejoining enzymes"/>
    <property type="match status" value="1"/>
</dbReference>
<dbReference type="SUPFAM" id="SSF53098">
    <property type="entry name" value="Ribonuclease H-like"/>
    <property type="match status" value="1"/>
</dbReference>
<dbReference type="InterPro" id="IPR038269">
    <property type="entry name" value="SCAN_sf"/>
</dbReference>
<dbReference type="SUPFAM" id="SSF50630">
    <property type="entry name" value="Acid proteases"/>
    <property type="match status" value="1"/>
</dbReference>
<dbReference type="InterPro" id="IPR012337">
    <property type="entry name" value="RNaseH-like_sf"/>
</dbReference>
<feature type="compositionally biased region" description="Acidic residues" evidence="8">
    <location>
        <begin position="95"/>
        <end position="105"/>
    </location>
</feature>
<dbReference type="InterPro" id="IPR000477">
    <property type="entry name" value="RT_dom"/>
</dbReference>
<dbReference type="Gene3D" id="3.10.20.370">
    <property type="match status" value="1"/>
</dbReference>
<evidence type="ECO:0000313" key="14">
    <source>
        <dbReference type="RefSeq" id="XP_028253710.1"/>
    </source>
</evidence>
<evidence type="ECO:0000259" key="9">
    <source>
        <dbReference type="PROSITE" id="PS50175"/>
    </source>
</evidence>
<keyword evidence="7" id="KW-0695">RNA-directed DNA polymerase</keyword>
<evidence type="ECO:0000256" key="4">
    <source>
        <dbReference type="ARBA" id="ARBA00022722"/>
    </source>
</evidence>